<dbReference type="PROSITE" id="PS50075">
    <property type="entry name" value="CARRIER"/>
    <property type="match status" value="1"/>
</dbReference>
<comment type="function">
    <text evidence="3 5">Carrier of the growing fatty acid chain in fatty acid biosynthesis.</text>
</comment>
<comment type="caution">
    <text evidence="7">The sequence shown here is derived from an EMBL/GenBank/DDBJ whole genome shotgun (WGS) entry which is preliminary data.</text>
</comment>
<evidence type="ECO:0000256" key="4">
    <source>
        <dbReference type="NCBIfam" id="TIGR00517"/>
    </source>
</evidence>
<comment type="pathway">
    <text evidence="3 5">Lipid metabolism; fatty acid biosynthesis.</text>
</comment>
<dbReference type="InterPro" id="IPR003231">
    <property type="entry name" value="ACP"/>
</dbReference>
<dbReference type="AlphaFoldDB" id="A0A103E0A0"/>
<protein>
    <recommendedName>
        <fullName evidence="3 4">Acyl carrier protein</fullName>
        <shortName evidence="3">ACP</shortName>
    </recommendedName>
</protein>
<keyword evidence="3" id="KW-0443">Lipid metabolism</keyword>
<evidence type="ECO:0000256" key="5">
    <source>
        <dbReference type="RuleBase" id="RU003545"/>
    </source>
</evidence>
<keyword evidence="3" id="KW-0963">Cytoplasm</keyword>
<gene>
    <name evidence="3" type="primary">acpP</name>
    <name evidence="7" type="ORF">WS67_16850</name>
</gene>
<keyword evidence="3" id="KW-0444">Lipid biosynthesis</keyword>
<keyword evidence="3" id="KW-0276">Fatty acid metabolism</keyword>
<evidence type="ECO:0000313" key="8">
    <source>
        <dbReference type="Proteomes" id="UP000062788"/>
    </source>
</evidence>
<name>A0A103E0A0_9BURK</name>
<dbReference type="GO" id="GO:0005737">
    <property type="term" value="C:cytoplasm"/>
    <property type="evidence" value="ECO:0007669"/>
    <property type="project" value="UniProtKB-SubCell"/>
</dbReference>
<dbReference type="SUPFAM" id="SSF47336">
    <property type="entry name" value="ACP-like"/>
    <property type="match status" value="1"/>
</dbReference>
<dbReference type="EMBL" id="LOWA01000036">
    <property type="protein sequence ID" value="KVE26039.1"/>
    <property type="molecule type" value="Genomic_DNA"/>
</dbReference>
<dbReference type="NCBIfam" id="TIGR00517">
    <property type="entry name" value="acyl_carrier"/>
    <property type="match status" value="1"/>
</dbReference>
<dbReference type="Gene3D" id="1.10.1200.10">
    <property type="entry name" value="ACP-like"/>
    <property type="match status" value="1"/>
</dbReference>
<dbReference type="NCBIfam" id="NF002150">
    <property type="entry name" value="PRK00982.1-4"/>
    <property type="match status" value="1"/>
</dbReference>
<sequence length="80" mass="8937">MDDITQKVKNVTAKQLGIDEANIKLTDSFTRDLGADSLDRVELIMTLEEELCISIPNSDADKLETPQQVVDYIQAVANRE</sequence>
<dbReference type="HAMAP" id="MF_01217">
    <property type="entry name" value="Acyl_carrier"/>
    <property type="match status" value="1"/>
</dbReference>
<dbReference type="GO" id="GO:0031177">
    <property type="term" value="F:phosphopantetheine binding"/>
    <property type="evidence" value="ECO:0007669"/>
    <property type="project" value="InterPro"/>
</dbReference>
<evidence type="ECO:0000256" key="3">
    <source>
        <dbReference type="HAMAP-Rule" id="MF_01217"/>
    </source>
</evidence>
<dbReference type="PANTHER" id="PTHR20863">
    <property type="entry name" value="ACYL CARRIER PROTEIN"/>
    <property type="match status" value="1"/>
</dbReference>
<evidence type="ECO:0000256" key="1">
    <source>
        <dbReference type="ARBA" id="ARBA00022450"/>
    </source>
</evidence>
<evidence type="ECO:0000256" key="2">
    <source>
        <dbReference type="ARBA" id="ARBA00022553"/>
    </source>
</evidence>
<keyword evidence="8" id="KW-1185">Reference proteome</keyword>
<dbReference type="UniPathway" id="UPA00094"/>
<comment type="PTM">
    <text evidence="3">4'-phosphopantetheine is transferred from CoA to a specific serine of apo-ACP by AcpS. This modification is essential for activity because fatty acids are bound in thioester linkage to the sulfhydryl of the prosthetic group.</text>
</comment>
<dbReference type="InterPro" id="IPR020806">
    <property type="entry name" value="PKS_PP-bd"/>
</dbReference>
<comment type="PTM">
    <text evidence="5">4'-phosphopantetheine is transferred from CoA to a specific serine of apo-ACP by acpS.</text>
</comment>
<dbReference type="NCBIfam" id="NF002148">
    <property type="entry name" value="PRK00982.1-2"/>
    <property type="match status" value="1"/>
</dbReference>
<keyword evidence="2 3" id="KW-0597">Phosphoprotein</keyword>
<dbReference type="InterPro" id="IPR036736">
    <property type="entry name" value="ACP-like_sf"/>
</dbReference>
<dbReference type="SMART" id="SM00823">
    <property type="entry name" value="PKS_PP"/>
    <property type="match status" value="1"/>
</dbReference>
<comment type="subcellular location">
    <subcellularLocation>
        <location evidence="3">Cytoplasm</location>
    </subcellularLocation>
</comment>
<feature type="modified residue" description="O-(pantetheine 4'-phosphoryl)serine" evidence="3">
    <location>
        <position position="37"/>
    </location>
</feature>
<dbReference type="Proteomes" id="UP000062788">
    <property type="component" value="Unassembled WGS sequence"/>
</dbReference>
<dbReference type="InterPro" id="IPR009081">
    <property type="entry name" value="PP-bd_ACP"/>
</dbReference>
<organism evidence="7 8">
    <name type="scientific">Burkholderia singularis</name>
    <dbReference type="NCBI Taxonomy" id="1503053"/>
    <lineage>
        <taxon>Bacteria</taxon>
        <taxon>Pseudomonadati</taxon>
        <taxon>Pseudomonadota</taxon>
        <taxon>Betaproteobacteria</taxon>
        <taxon>Burkholderiales</taxon>
        <taxon>Burkholderiaceae</taxon>
        <taxon>Burkholderia</taxon>
        <taxon>pseudomallei group</taxon>
    </lineage>
</organism>
<dbReference type="RefSeq" id="WP_059518415.1">
    <property type="nucleotide sequence ID" value="NZ_LOWA01000036.1"/>
</dbReference>
<keyword evidence="1 3" id="KW-0596">Phosphopantetheine</keyword>
<comment type="similarity">
    <text evidence="3">Belongs to the acyl carrier protein (ACP) family.</text>
</comment>
<dbReference type="Pfam" id="PF00550">
    <property type="entry name" value="PP-binding"/>
    <property type="match status" value="1"/>
</dbReference>
<keyword evidence="3" id="KW-0275">Fatty acid biosynthesis</keyword>
<dbReference type="GO" id="GO:0000035">
    <property type="term" value="F:acyl binding"/>
    <property type="evidence" value="ECO:0007669"/>
    <property type="project" value="TreeGrafter"/>
</dbReference>
<dbReference type="PANTHER" id="PTHR20863:SF76">
    <property type="entry name" value="CARRIER DOMAIN-CONTAINING PROTEIN"/>
    <property type="match status" value="1"/>
</dbReference>
<accession>A0A103E0A0</accession>
<evidence type="ECO:0000259" key="6">
    <source>
        <dbReference type="PROSITE" id="PS50075"/>
    </source>
</evidence>
<feature type="domain" description="Carrier" evidence="6">
    <location>
        <begin position="2"/>
        <end position="77"/>
    </location>
</feature>
<dbReference type="GO" id="GO:0000036">
    <property type="term" value="F:acyl carrier activity"/>
    <property type="evidence" value="ECO:0007669"/>
    <property type="project" value="UniProtKB-UniRule"/>
</dbReference>
<proteinExistence type="inferred from homology"/>
<dbReference type="OrthoDB" id="9804551at2"/>
<evidence type="ECO:0000313" key="7">
    <source>
        <dbReference type="EMBL" id="KVE26039.1"/>
    </source>
</evidence>
<reference evidence="7 8" key="1">
    <citation type="submission" date="2015-11" db="EMBL/GenBank/DDBJ databases">
        <title>Expanding the genomic diversity of Burkholderia species for the development of highly accurate diagnostics.</title>
        <authorList>
            <person name="Sahl J."/>
            <person name="Keim P."/>
            <person name="Wagner D."/>
        </authorList>
    </citation>
    <scope>NUCLEOTIDE SEQUENCE [LARGE SCALE GENOMIC DNA]</scope>
    <source>
        <strain evidence="7 8">TSV85</strain>
    </source>
</reference>